<reference evidence="8 9" key="1">
    <citation type="submission" date="2017-08" db="EMBL/GenBank/DDBJ databases">
        <authorList>
            <person name="de Groot N.N."/>
        </authorList>
    </citation>
    <scope>NUCLEOTIDE SEQUENCE [LARGE SCALE GENOMIC DNA]</scope>
    <source>
        <strain evidence="8 9">JC228</strain>
    </source>
</reference>
<dbReference type="InterPro" id="IPR036919">
    <property type="entry name" value="Ribo_uL30_ferredoxin-like_sf"/>
</dbReference>
<dbReference type="SUPFAM" id="SSF55129">
    <property type="entry name" value="Ribosomal protein L30p/L7e"/>
    <property type="match status" value="1"/>
</dbReference>
<evidence type="ECO:0000256" key="5">
    <source>
        <dbReference type="HAMAP-Rule" id="MF_01371"/>
    </source>
</evidence>
<dbReference type="GO" id="GO:0006412">
    <property type="term" value="P:translation"/>
    <property type="evidence" value="ECO:0007669"/>
    <property type="project" value="UniProtKB-UniRule"/>
</dbReference>
<comment type="subunit">
    <text evidence="2 5">Part of the 50S ribosomal subunit.</text>
</comment>
<keyword evidence="9" id="KW-1185">Reference proteome</keyword>
<gene>
    <name evidence="5" type="primary">rpmD</name>
    <name evidence="8" type="ORF">SAMN05877753_11436</name>
</gene>
<dbReference type="PANTHER" id="PTHR15892">
    <property type="entry name" value="MITOCHONDRIAL RIBOSOMAL PROTEIN L30"/>
    <property type="match status" value="1"/>
</dbReference>
<dbReference type="InterPro" id="IPR016082">
    <property type="entry name" value="Ribosomal_uL30_ferredoxin-like"/>
</dbReference>
<evidence type="ECO:0000256" key="4">
    <source>
        <dbReference type="ARBA" id="ARBA00023274"/>
    </source>
</evidence>
<evidence type="ECO:0000256" key="3">
    <source>
        <dbReference type="ARBA" id="ARBA00022980"/>
    </source>
</evidence>
<evidence type="ECO:0000256" key="6">
    <source>
        <dbReference type="RuleBase" id="RU003734"/>
    </source>
</evidence>
<accession>A0A285D8E6</accession>
<dbReference type="GO" id="GO:0022625">
    <property type="term" value="C:cytosolic large ribosomal subunit"/>
    <property type="evidence" value="ECO:0007669"/>
    <property type="project" value="TreeGrafter"/>
</dbReference>
<dbReference type="InterPro" id="IPR018038">
    <property type="entry name" value="Ribosomal_uL30_CS"/>
</dbReference>
<proteinExistence type="inferred from homology"/>
<protein>
    <recommendedName>
        <fullName evidence="5">Large ribosomal subunit protein uL30</fullName>
    </recommendedName>
</protein>
<dbReference type="OrthoDB" id="9812790at2"/>
<dbReference type="EMBL" id="OAOP01000014">
    <property type="protein sequence ID" value="SNX75626.1"/>
    <property type="molecule type" value="Genomic_DNA"/>
</dbReference>
<dbReference type="Proteomes" id="UP000219546">
    <property type="component" value="Unassembled WGS sequence"/>
</dbReference>
<evidence type="ECO:0000256" key="1">
    <source>
        <dbReference type="ARBA" id="ARBA00007594"/>
    </source>
</evidence>
<dbReference type="HAMAP" id="MF_01371_B">
    <property type="entry name" value="Ribosomal_uL30_B"/>
    <property type="match status" value="1"/>
</dbReference>
<comment type="similarity">
    <text evidence="1 5 6">Belongs to the universal ribosomal protein uL30 family.</text>
</comment>
<evidence type="ECO:0000256" key="2">
    <source>
        <dbReference type="ARBA" id="ARBA00011838"/>
    </source>
</evidence>
<dbReference type="GO" id="GO:0003735">
    <property type="term" value="F:structural constituent of ribosome"/>
    <property type="evidence" value="ECO:0007669"/>
    <property type="project" value="InterPro"/>
</dbReference>
<dbReference type="InterPro" id="IPR005996">
    <property type="entry name" value="Ribosomal_uL30_bac-type"/>
</dbReference>
<dbReference type="PANTHER" id="PTHR15892:SF2">
    <property type="entry name" value="LARGE RIBOSOMAL SUBUNIT PROTEIN UL30M"/>
    <property type="match status" value="1"/>
</dbReference>
<dbReference type="RefSeq" id="WP_097160687.1">
    <property type="nucleotide sequence ID" value="NZ_JBEPMQ010000018.1"/>
</dbReference>
<evidence type="ECO:0000313" key="9">
    <source>
        <dbReference type="Proteomes" id="UP000219546"/>
    </source>
</evidence>
<dbReference type="Pfam" id="PF00327">
    <property type="entry name" value="Ribosomal_L30"/>
    <property type="match status" value="1"/>
</dbReference>
<name>A0A285D8E6_9BACI</name>
<dbReference type="AlphaFoldDB" id="A0A285D8E6"/>
<evidence type="ECO:0000259" key="7">
    <source>
        <dbReference type="Pfam" id="PF00327"/>
    </source>
</evidence>
<dbReference type="PIRSF" id="PIRSF002211">
    <property type="entry name" value="Ribosomal_L30_bac-type"/>
    <property type="match status" value="1"/>
</dbReference>
<organism evidence="8 9">
    <name type="scientific">Bacillus oleivorans</name>
    <dbReference type="NCBI Taxonomy" id="1448271"/>
    <lineage>
        <taxon>Bacteria</taxon>
        <taxon>Bacillati</taxon>
        <taxon>Bacillota</taxon>
        <taxon>Bacilli</taxon>
        <taxon>Bacillales</taxon>
        <taxon>Bacillaceae</taxon>
        <taxon>Bacillus</taxon>
    </lineage>
</organism>
<evidence type="ECO:0000313" key="8">
    <source>
        <dbReference type="EMBL" id="SNX75626.1"/>
    </source>
</evidence>
<feature type="domain" description="Large ribosomal subunit protein uL30-like ferredoxin-like fold" evidence="7">
    <location>
        <begin position="6"/>
        <end position="55"/>
    </location>
</feature>
<dbReference type="PROSITE" id="PS00634">
    <property type="entry name" value="RIBOSOMAL_L30"/>
    <property type="match status" value="1"/>
</dbReference>
<dbReference type="Gene3D" id="3.30.1390.20">
    <property type="entry name" value="Ribosomal protein L30, ferredoxin-like fold domain"/>
    <property type="match status" value="1"/>
</dbReference>
<keyword evidence="3 5" id="KW-0689">Ribosomal protein</keyword>
<dbReference type="FunFam" id="3.30.1390.20:FF:000001">
    <property type="entry name" value="50S ribosomal protein L30"/>
    <property type="match status" value="1"/>
</dbReference>
<sequence>MAKKLEITLTRSLIGRPEDQRVTVKTLGLKKLHQTVVHEDNAAIRGMINKVSHLVTVKEQ</sequence>
<dbReference type="NCBIfam" id="TIGR01308">
    <property type="entry name" value="rpmD_bact"/>
    <property type="match status" value="1"/>
</dbReference>
<keyword evidence="4 5" id="KW-0687">Ribonucleoprotein</keyword>
<dbReference type="CDD" id="cd01658">
    <property type="entry name" value="Ribosomal_L30"/>
    <property type="match status" value="1"/>
</dbReference>